<evidence type="ECO:0000256" key="5">
    <source>
        <dbReference type="RuleBase" id="RU004379"/>
    </source>
</evidence>
<keyword evidence="3 5" id="KW-1133">Transmembrane helix</keyword>
<feature type="non-terminal residue" evidence="6">
    <location>
        <position position="1"/>
    </location>
</feature>
<feature type="transmembrane region" description="Helical" evidence="5">
    <location>
        <begin position="88"/>
        <end position="106"/>
    </location>
</feature>
<dbReference type="PANTHER" id="PTHR23291">
    <property type="entry name" value="BAX INHIBITOR-RELATED"/>
    <property type="match status" value="1"/>
</dbReference>
<accession>A0A3M7PQ95</accession>
<dbReference type="Proteomes" id="UP000276133">
    <property type="component" value="Unassembled WGS sequence"/>
</dbReference>
<feature type="transmembrane region" description="Helical" evidence="5">
    <location>
        <begin position="118"/>
        <end position="136"/>
    </location>
</feature>
<dbReference type="EMBL" id="REGN01009379">
    <property type="protein sequence ID" value="RNA01296.1"/>
    <property type="molecule type" value="Genomic_DNA"/>
</dbReference>
<dbReference type="Pfam" id="PF01027">
    <property type="entry name" value="Bax1-I"/>
    <property type="match status" value="1"/>
</dbReference>
<evidence type="ECO:0000256" key="2">
    <source>
        <dbReference type="ARBA" id="ARBA00022692"/>
    </source>
</evidence>
<dbReference type="PANTHER" id="PTHR23291:SF47">
    <property type="entry name" value="TRANSMEMBRANE BAX INHIBITOR MOTIF CONTAINING 7"/>
    <property type="match status" value="1"/>
</dbReference>
<dbReference type="CDD" id="cd10428">
    <property type="entry name" value="LFG_like"/>
    <property type="match status" value="1"/>
</dbReference>
<feature type="transmembrane region" description="Helical" evidence="5">
    <location>
        <begin position="29"/>
        <end position="49"/>
    </location>
</feature>
<dbReference type="InterPro" id="IPR006214">
    <property type="entry name" value="Bax_inhibitor_1-related"/>
</dbReference>
<dbReference type="AlphaFoldDB" id="A0A3M7PQ95"/>
<comment type="caution">
    <text evidence="6">The sequence shown here is derived from an EMBL/GenBank/DDBJ whole genome shotgun (WGS) entry which is preliminary data.</text>
</comment>
<keyword evidence="7" id="KW-1185">Reference proteome</keyword>
<evidence type="ECO:0000256" key="4">
    <source>
        <dbReference type="ARBA" id="ARBA00023136"/>
    </source>
</evidence>
<reference evidence="6 7" key="1">
    <citation type="journal article" date="2018" name="Sci. Rep.">
        <title>Genomic signatures of local adaptation to the degree of environmental predictability in rotifers.</title>
        <authorList>
            <person name="Franch-Gras L."/>
            <person name="Hahn C."/>
            <person name="Garcia-Roger E.M."/>
            <person name="Carmona M.J."/>
            <person name="Serra M."/>
            <person name="Gomez A."/>
        </authorList>
    </citation>
    <scope>NUCLEOTIDE SEQUENCE [LARGE SCALE GENOMIC DNA]</scope>
    <source>
        <strain evidence="6">HYR1</strain>
    </source>
</reference>
<feature type="transmembrane region" description="Helical" evidence="5">
    <location>
        <begin position="179"/>
        <end position="200"/>
    </location>
</feature>
<keyword evidence="4 5" id="KW-0472">Membrane</keyword>
<keyword evidence="2 5" id="KW-0812">Transmembrane</keyword>
<evidence type="ECO:0000256" key="1">
    <source>
        <dbReference type="ARBA" id="ARBA00004141"/>
    </source>
</evidence>
<sequence>IVTLQLLITVAITALFVFLKPVKNFFYSNSWILWVALGCTLAIMIVLVCCESVSRKYPINIILLMVFTVFESILVGAISAVYSINTVFIALGITSVVVIALTIFAFQTKIDFTGYGIYLFVFAIVLFVFGIVAAILRSQILNILYAALGAGLFSFYLVFDTQLMLGGNHKNSISPEDYIFAALNIYVDIINLFLMILRLVGYR</sequence>
<evidence type="ECO:0000313" key="7">
    <source>
        <dbReference type="Proteomes" id="UP000276133"/>
    </source>
</evidence>
<comment type="similarity">
    <text evidence="5">Belongs to the BI1 family.</text>
</comment>
<dbReference type="OrthoDB" id="7933078at2759"/>
<evidence type="ECO:0000313" key="6">
    <source>
        <dbReference type="EMBL" id="RNA01296.1"/>
    </source>
</evidence>
<proteinExistence type="inferred from homology"/>
<evidence type="ECO:0000256" key="3">
    <source>
        <dbReference type="ARBA" id="ARBA00022989"/>
    </source>
</evidence>
<gene>
    <name evidence="6" type="ORF">BpHYR1_016434</name>
</gene>
<name>A0A3M7PQ95_BRAPC</name>
<feature type="transmembrane region" description="Helical" evidence="5">
    <location>
        <begin position="142"/>
        <end position="159"/>
    </location>
</feature>
<comment type="subcellular location">
    <subcellularLocation>
        <location evidence="1">Membrane</location>
        <topology evidence="1">Multi-pass membrane protein</topology>
    </subcellularLocation>
</comment>
<feature type="transmembrane region" description="Helical" evidence="5">
    <location>
        <begin position="61"/>
        <end position="82"/>
    </location>
</feature>
<dbReference type="GO" id="GO:0016020">
    <property type="term" value="C:membrane"/>
    <property type="evidence" value="ECO:0007669"/>
    <property type="project" value="UniProtKB-SubCell"/>
</dbReference>
<organism evidence="6 7">
    <name type="scientific">Brachionus plicatilis</name>
    <name type="common">Marine rotifer</name>
    <name type="synonym">Brachionus muelleri</name>
    <dbReference type="NCBI Taxonomy" id="10195"/>
    <lineage>
        <taxon>Eukaryota</taxon>
        <taxon>Metazoa</taxon>
        <taxon>Spiralia</taxon>
        <taxon>Gnathifera</taxon>
        <taxon>Rotifera</taxon>
        <taxon>Eurotatoria</taxon>
        <taxon>Monogononta</taxon>
        <taxon>Pseudotrocha</taxon>
        <taxon>Ploima</taxon>
        <taxon>Brachionidae</taxon>
        <taxon>Brachionus</taxon>
    </lineage>
</organism>
<protein>
    <submittedName>
        <fullName evidence="6">Lifeguard 1-like</fullName>
    </submittedName>
</protein>